<comment type="similarity">
    <text evidence="2">Belongs to the mitochondrial carrier (TC 2.A.29) family.</text>
</comment>
<dbReference type="PANTHER" id="PTHR45671:SF12">
    <property type="entry name" value="MITOCHONDRIAL PHOSPHATE CARRIER PROTEIN"/>
    <property type="match status" value="1"/>
</dbReference>
<evidence type="ECO:0000256" key="10">
    <source>
        <dbReference type="PROSITE-ProRule" id="PRU00282"/>
    </source>
</evidence>
<dbReference type="GO" id="GO:1990547">
    <property type="term" value="P:mitochondrial phosphate ion transmembrane transport"/>
    <property type="evidence" value="ECO:0007669"/>
    <property type="project" value="InterPro"/>
</dbReference>
<dbReference type="PROSITE" id="PS50920">
    <property type="entry name" value="SOLCAR"/>
    <property type="match status" value="3"/>
</dbReference>
<dbReference type="InterPro" id="IPR018108">
    <property type="entry name" value="MCP_transmembrane"/>
</dbReference>
<dbReference type="Gene3D" id="1.50.40.10">
    <property type="entry name" value="Mitochondrial carrier domain"/>
    <property type="match status" value="2"/>
</dbReference>
<keyword evidence="13" id="KW-1185">Reference proteome</keyword>
<evidence type="ECO:0000256" key="7">
    <source>
        <dbReference type="ARBA" id="ARBA00022989"/>
    </source>
</evidence>
<proteinExistence type="inferred from homology"/>
<feature type="region of interest" description="Disordered" evidence="11">
    <location>
        <begin position="226"/>
        <end position="249"/>
    </location>
</feature>
<sequence>MRSVLSVETWRGEVELTVLRPSDAAFPWRPLDSLDVGGGALRRVEQQYSEGFAAYLSRLLLNWEPSTRRWWAARQAEAVAFTMDEEVEGVMRILGTQRRDRYLAESFSSLVTSTQLGLQQFGGQPGALALALALRRLCSTPPQKLALAQLLSMIPPPTQPSALIDSLIGEADDAAVSACRLEARGEGYASPLVAPNVSAPPTAAGRPARVRVEMARTSRWINATVTNGGRGYAEGESPDVSIPPPPQPNGTRARAVAVVANGSVVALRLVERGAGYTAPLPVFIAPPARGALIAGRKAAARGTLVPEWEVASVTVVDGGSGYNADEPPSVTIPPQAEGAAAAQVVLQLSPRKGELSRSELVELQRRLEAAARAAPHVTYVGPATPPPISYGLPLPFTTDGQAQLLPPGVVPKRQPAGHFALPLTIPKGAFGRRAQAPIERLTPLSALDVAKIFLAGGLCSSTAHTALVPLDVVKTRLQTEPDRFRGPLDCVVQVSRDEGIEAFVQGAGATWAGYAVAGSLSFGLLEVFSRIIFTFAGEGNSLFFNSPLIALSSVFATAVCATAVCPFEAVRIMSVRSGASSVESFRKQVASDGFASLFRGLPAILLKEIPFVVTKFVVFDQVASLLAGALPDGADGFAVDVLLPLACGAIAGALSAAASQPADAVLTLTNQDGATLASAAAEVFRQPQLVLKGLGARVLFGVLLVSLQFLFYSQLRAFFDVSKADLTLVWDTLAFLRN</sequence>
<dbReference type="GO" id="GO:0005743">
    <property type="term" value="C:mitochondrial inner membrane"/>
    <property type="evidence" value="ECO:0007669"/>
    <property type="project" value="UniProtKB-SubCell"/>
</dbReference>
<dbReference type="AlphaFoldDB" id="A0AB34K4I5"/>
<evidence type="ECO:0000256" key="8">
    <source>
        <dbReference type="ARBA" id="ARBA00023128"/>
    </source>
</evidence>
<evidence type="ECO:0000313" key="13">
    <source>
        <dbReference type="Proteomes" id="UP001515480"/>
    </source>
</evidence>
<dbReference type="PANTHER" id="PTHR45671">
    <property type="entry name" value="SOLUTE CARRIER FAMILY 25 (MITOCHONDRIAL CARRIER PHOSPHATE CARRIER), MEMBER 3, LIKE-RELATED-RELATED"/>
    <property type="match status" value="1"/>
</dbReference>
<dbReference type="InterPro" id="IPR023395">
    <property type="entry name" value="MCP_dom_sf"/>
</dbReference>
<dbReference type="Pfam" id="PF00153">
    <property type="entry name" value="Mito_carr"/>
    <property type="match status" value="2"/>
</dbReference>
<keyword evidence="6" id="KW-0999">Mitochondrion inner membrane</keyword>
<evidence type="ECO:0000256" key="5">
    <source>
        <dbReference type="ARBA" id="ARBA00022737"/>
    </source>
</evidence>
<comment type="subcellular location">
    <subcellularLocation>
        <location evidence="1">Mitochondrion inner membrane</location>
        <topology evidence="1">Multi-pass membrane protein</topology>
    </subcellularLocation>
</comment>
<evidence type="ECO:0000313" key="12">
    <source>
        <dbReference type="EMBL" id="KAL1529010.1"/>
    </source>
</evidence>
<keyword evidence="9 10" id="KW-0472">Membrane</keyword>
<dbReference type="InterPro" id="IPR044677">
    <property type="entry name" value="SLC25A3/Pic2/Mir1-like"/>
</dbReference>
<comment type="caution">
    <text evidence="12">The sequence shown here is derived from an EMBL/GenBank/DDBJ whole genome shotgun (WGS) entry which is preliminary data.</text>
</comment>
<organism evidence="12 13">
    <name type="scientific">Prymnesium parvum</name>
    <name type="common">Toxic golden alga</name>
    <dbReference type="NCBI Taxonomy" id="97485"/>
    <lineage>
        <taxon>Eukaryota</taxon>
        <taxon>Haptista</taxon>
        <taxon>Haptophyta</taxon>
        <taxon>Prymnesiophyceae</taxon>
        <taxon>Prymnesiales</taxon>
        <taxon>Prymnesiaceae</taxon>
        <taxon>Prymnesium</taxon>
    </lineage>
</organism>
<evidence type="ECO:0000256" key="1">
    <source>
        <dbReference type="ARBA" id="ARBA00004448"/>
    </source>
</evidence>
<feature type="repeat" description="Solcar" evidence="10">
    <location>
        <begin position="544"/>
        <end position="625"/>
    </location>
</feature>
<keyword evidence="8" id="KW-0496">Mitochondrion</keyword>
<dbReference type="Proteomes" id="UP001515480">
    <property type="component" value="Unassembled WGS sequence"/>
</dbReference>
<evidence type="ECO:0000256" key="3">
    <source>
        <dbReference type="ARBA" id="ARBA00022448"/>
    </source>
</evidence>
<evidence type="ECO:0000256" key="6">
    <source>
        <dbReference type="ARBA" id="ARBA00022792"/>
    </source>
</evidence>
<dbReference type="SUPFAM" id="SSF103506">
    <property type="entry name" value="Mitochondrial carrier"/>
    <property type="match status" value="1"/>
</dbReference>
<keyword evidence="4 10" id="KW-0812">Transmembrane</keyword>
<dbReference type="GO" id="GO:0005315">
    <property type="term" value="F:phosphate transmembrane transporter activity"/>
    <property type="evidence" value="ECO:0007669"/>
    <property type="project" value="InterPro"/>
</dbReference>
<evidence type="ECO:0000256" key="11">
    <source>
        <dbReference type="SAM" id="MobiDB-lite"/>
    </source>
</evidence>
<evidence type="ECO:0008006" key="14">
    <source>
        <dbReference type="Google" id="ProtNLM"/>
    </source>
</evidence>
<protein>
    <recommendedName>
        <fullName evidence="14">ADP,ATP carrier protein</fullName>
    </recommendedName>
</protein>
<evidence type="ECO:0000256" key="4">
    <source>
        <dbReference type="ARBA" id="ARBA00022692"/>
    </source>
</evidence>
<accession>A0AB34K4I5</accession>
<feature type="repeat" description="Solcar" evidence="10">
    <location>
        <begin position="639"/>
        <end position="718"/>
    </location>
</feature>
<dbReference type="EMBL" id="JBGBPQ010000002">
    <property type="protein sequence ID" value="KAL1529010.1"/>
    <property type="molecule type" value="Genomic_DNA"/>
</dbReference>
<evidence type="ECO:0000256" key="9">
    <source>
        <dbReference type="ARBA" id="ARBA00023136"/>
    </source>
</evidence>
<keyword evidence="7" id="KW-1133">Transmembrane helix</keyword>
<reference evidence="12 13" key="1">
    <citation type="journal article" date="2024" name="Science">
        <title>Giant polyketide synthase enzymes in the biosynthesis of giant marine polyether toxins.</title>
        <authorList>
            <person name="Fallon T.R."/>
            <person name="Shende V.V."/>
            <person name="Wierzbicki I.H."/>
            <person name="Pendleton A.L."/>
            <person name="Watervoot N.F."/>
            <person name="Auber R.P."/>
            <person name="Gonzalez D.J."/>
            <person name="Wisecaver J.H."/>
            <person name="Moore B.S."/>
        </authorList>
    </citation>
    <scope>NUCLEOTIDE SEQUENCE [LARGE SCALE GENOMIC DNA]</scope>
    <source>
        <strain evidence="12 13">12B1</strain>
    </source>
</reference>
<evidence type="ECO:0000256" key="2">
    <source>
        <dbReference type="ARBA" id="ARBA00006375"/>
    </source>
</evidence>
<feature type="repeat" description="Solcar" evidence="10">
    <location>
        <begin position="447"/>
        <end position="531"/>
    </location>
</feature>
<keyword evidence="3" id="KW-0813">Transport</keyword>
<name>A0AB34K4I5_PRYPA</name>
<gene>
    <name evidence="12" type="ORF">AB1Y20_010331</name>
</gene>
<keyword evidence="5" id="KW-0677">Repeat</keyword>